<accession>A3MW19</accession>
<dbReference type="RefSeq" id="WP_011850094.1">
    <property type="nucleotide sequence ID" value="NC_009073.1"/>
</dbReference>
<dbReference type="InterPro" id="IPR010268">
    <property type="entry name" value="PaREP1"/>
</dbReference>
<evidence type="ECO:0000313" key="1">
    <source>
        <dbReference type="EMBL" id="ABO08836.1"/>
    </source>
</evidence>
<dbReference type="Proteomes" id="UP000001431">
    <property type="component" value="Chromosome"/>
</dbReference>
<dbReference type="GeneID" id="4909095"/>
<sequence>MGVLEFYPPWRDLKRYVEARLREAEWEAKLAEEFLENGLLRNAAGKAFQAWKAVLAAAAALARELVEKRVPGFVVDRLGKRRRRADMVIALMPTSKMRTVAGALAEKFGWEVVYLTSLALDLREFQHSGVDPEGVASRYTDVRDVERDVRHLAEKAREWAAKLKAF</sequence>
<dbReference type="EMBL" id="CP000561">
    <property type="protein sequence ID" value="ABO08836.1"/>
    <property type="molecule type" value="Genomic_DNA"/>
</dbReference>
<keyword evidence="2" id="KW-1185">Reference proteome</keyword>
<organism evidence="1 2">
    <name type="scientific">Pyrobaculum calidifontis (strain DSM 21063 / JCM 11548 / VA1)</name>
    <dbReference type="NCBI Taxonomy" id="410359"/>
    <lineage>
        <taxon>Archaea</taxon>
        <taxon>Thermoproteota</taxon>
        <taxon>Thermoprotei</taxon>
        <taxon>Thermoproteales</taxon>
        <taxon>Thermoproteaceae</taxon>
        <taxon>Pyrobaculum</taxon>
    </lineage>
</organism>
<dbReference type="eggNOG" id="arCOG03709">
    <property type="taxonomic scope" value="Archaea"/>
</dbReference>
<dbReference type="KEGG" id="pcl:Pcal_1416"/>
<dbReference type="STRING" id="410359.Pcal_1416"/>
<gene>
    <name evidence="1" type="ordered locus">Pcal_1416</name>
</gene>
<protein>
    <submittedName>
        <fullName evidence="1">PaREP1 domain containing protein</fullName>
    </submittedName>
</protein>
<dbReference type="Pfam" id="PF05942">
    <property type="entry name" value="PaREP1"/>
    <property type="match status" value="1"/>
</dbReference>
<evidence type="ECO:0000313" key="2">
    <source>
        <dbReference type="Proteomes" id="UP000001431"/>
    </source>
</evidence>
<proteinExistence type="predicted"/>
<name>A3MW19_PYRCJ</name>
<dbReference type="HOGENOM" id="CLU_118419_1_0_2"/>
<dbReference type="AlphaFoldDB" id="A3MW19"/>
<reference evidence="1" key="1">
    <citation type="submission" date="2007-02" db="EMBL/GenBank/DDBJ databases">
        <title>Complete sequence of Pyrobaculum calidifontis JCM 11548.</title>
        <authorList>
            <consortium name="US DOE Joint Genome Institute"/>
            <person name="Copeland A."/>
            <person name="Lucas S."/>
            <person name="Lapidus A."/>
            <person name="Barry K."/>
            <person name="Glavina del Rio T."/>
            <person name="Dalin E."/>
            <person name="Tice H."/>
            <person name="Pitluck S."/>
            <person name="Chain P."/>
            <person name="Malfatti S."/>
            <person name="Shin M."/>
            <person name="Vergez L."/>
            <person name="Schmutz J."/>
            <person name="Larimer F."/>
            <person name="Land M."/>
            <person name="Hauser L."/>
            <person name="Kyrpides N."/>
            <person name="Mikhailova N."/>
            <person name="Cozen A.E."/>
            <person name="Fitz-Gibbon S.T."/>
            <person name="House C.H."/>
            <person name="Saltikov C."/>
            <person name="Lowe T.M."/>
            <person name="Richardson P."/>
        </authorList>
    </citation>
    <scope>NUCLEOTIDE SEQUENCE [LARGE SCALE GENOMIC DNA]</scope>
    <source>
        <strain evidence="1">JCM 11548</strain>
    </source>
</reference>